<evidence type="ECO:0000313" key="2">
    <source>
        <dbReference type="Proteomes" id="UP001597351"/>
    </source>
</evidence>
<protein>
    <submittedName>
        <fullName evidence="1">Uncharacterized protein</fullName>
    </submittedName>
</protein>
<dbReference type="Gene3D" id="3.50.50.60">
    <property type="entry name" value="FAD/NAD(P)-binding domain"/>
    <property type="match status" value="1"/>
</dbReference>
<dbReference type="Proteomes" id="UP001597351">
    <property type="component" value="Unassembled WGS sequence"/>
</dbReference>
<dbReference type="InterPro" id="IPR036188">
    <property type="entry name" value="FAD/NAD-bd_sf"/>
</dbReference>
<dbReference type="EMBL" id="JBHUGD010000003">
    <property type="protein sequence ID" value="MFD1946934.1"/>
    <property type="molecule type" value="Genomic_DNA"/>
</dbReference>
<dbReference type="RefSeq" id="WP_343917555.1">
    <property type="nucleotide sequence ID" value="NZ_BAAAJT010000002.1"/>
</dbReference>
<comment type="caution">
    <text evidence="1">The sequence shown here is derived from an EMBL/GenBank/DDBJ whole genome shotgun (WGS) entry which is preliminary data.</text>
</comment>
<name>A0ABW4TJU2_9ACTN</name>
<keyword evidence="2" id="KW-1185">Reference proteome</keyword>
<sequence length="472" mass="49692">MSIQPSTQPSTHSSSPTYDRVVVAGGSVAGLLAAAALAPLSREVVVLERDDVARHVGVRPGTPQAGQVHGLLASGRLAMEELLPGFTDALLAGGAISRGDIGSNGRWWIGGGLLADTEVGANGVAASRSLIERTVRGLAIRLPQVVVRDRVDVQGLVTDGSGRVVTGVRLRDRATDGPAEELAADLVVDATGRSARSVRWLAALGMAEPPLERVRVGVRYATTHVERRDGDLGGRSVCVSAAVPRVPRVGVAIAQEDDTWVIGVCGYDEEQPPVDADGFRHYAAGVVAPEVAELLAGRALLHPPVTYRFPDCRRRRFDKVDLPRGFAAVGDAVTSVDPAFGQGMSLAALQAVALRRRAGRGLEDVRRRHAVDAAAVAERAWTVVVGADLNLPGVEGARPPGHGAVSRYVARAQRVARRDPVVARTLMRVTNLLEPPTALMRPRIALRVAAGGAASASVLRVTPRSPTRRTPC</sequence>
<dbReference type="PANTHER" id="PTHR43422">
    <property type="entry name" value="THIAMINE THIAZOLE SYNTHASE"/>
    <property type="match status" value="1"/>
</dbReference>
<reference evidence="2" key="1">
    <citation type="journal article" date="2019" name="Int. J. Syst. Evol. Microbiol.">
        <title>The Global Catalogue of Microorganisms (GCM) 10K type strain sequencing project: providing services to taxonomists for standard genome sequencing and annotation.</title>
        <authorList>
            <consortium name="The Broad Institute Genomics Platform"/>
            <consortium name="The Broad Institute Genome Sequencing Center for Infectious Disease"/>
            <person name="Wu L."/>
            <person name="Ma J."/>
        </authorList>
    </citation>
    <scope>NUCLEOTIDE SEQUENCE [LARGE SCALE GENOMIC DNA]</scope>
    <source>
        <strain evidence="2">CGMCC 1.12477</strain>
    </source>
</reference>
<dbReference type="SUPFAM" id="SSF51905">
    <property type="entry name" value="FAD/NAD(P)-binding domain"/>
    <property type="match status" value="1"/>
</dbReference>
<evidence type="ECO:0000313" key="1">
    <source>
        <dbReference type="EMBL" id="MFD1946934.1"/>
    </source>
</evidence>
<organism evidence="1 2">
    <name type="scientific">Nocardioides aestuarii</name>
    <dbReference type="NCBI Taxonomy" id="252231"/>
    <lineage>
        <taxon>Bacteria</taxon>
        <taxon>Bacillati</taxon>
        <taxon>Actinomycetota</taxon>
        <taxon>Actinomycetes</taxon>
        <taxon>Propionibacteriales</taxon>
        <taxon>Nocardioidaceae</taxon>
        <taxon>Nocardioides</taxon>
    </lineage>
</organism>
<accession>A0ABW4TJU2</accession>
<gene>
    <name evidence="1" type="ORF">ACFSDE_09025</name>
</gene>
<dbReference type="PANTHER" id="PTHR43422:SF3">
    <property type="entry name" value="THIAMINE THIAZOLE SYNTHASE"/>
    <property type="match status" value="1"/>
</dbReference>
<proteinExistence type="predicted"/>